<dbReference type="PANTHER" id="PTHR37312">
    <property type="entry name" value="MEMBRANE-BOUND ACYLTRANSFERASE YKRP-RELATED"/>
    <property type="match status" value="1"/>
</dbReference>
<keyword evidence="1" id="KW-0472">Membrane</keyword>
<keyword evidence="3" id="KW-0012">Acyltransferase</keyword>
<dbReference type="Pfam" id="PF01757">
    <property type="entry name" value="Acyl_transf_3"/>
    <property type="match status" value="1"/>
</dbReference>
<feature type="transmembrane region" description="Helical" evidence="1">
    <location>
        <begin position="142"/>
        <end position="162"/>
    </location>
</feature>
<feature type="transmembrane region" description="Helical" evidence="1">
    <location>
        <begin position="108"/>
        <end position="130"/>
    </location>
</feature>
<feature type="transmembrane region" description="Helical" evidence="1">
    <location>
        <begin position="70"/>
        <end position="88"/>
    </location>
</feature>
<feature type="transmembrane region" description="Helical" evidence="1">
    <location>
        <begin position="7"/>
        <end position="24"/>
    </location>
</feature>
<keyword evidence="4" id="KW-1185">Reference proteome</keyword>
<evidence type="ECO:0000259" key="2">
    <source>
        <dbReference type="Pfam" id="PF01757"/>
    </source>
</evidence>
<feature type="transmembrane region" description="Helical" evidence="1">
    <location>
        <begin position="174"/>
        <end position="198"/>
    </location>
</feature>
<evidence type="ECO:0000256" key="1">
    <source>
        <dbReference type="SAM" id="Phobius"/>
    </source>
</evidence>
<feature type="transmembrane region" description="Helical" evidence="1">
    <location>
        <begin position="308"/>
        <end position="327"/>
    </location>
</feature>
<feature type="transmembrane region" description="Helical" evidence="1">
    <location>
        <begin position="210"/>
        <end position="230"/>
    </location>
</feature>
<dbReference type="GO" id="GO:0016747">
    <property type="term" value="F:acyltransferase activity, transferring groups other than amino-acyl groups"/>
    <property type="evidence" value="ECO:0007669"/>
    <property type="project" value="InterPro"/>
</dbReference>
<dbReference type="PANTHER" id="PTHR37312:SF1">
    <property type="entry name" value="MEMBRANE-BOUND ACYLTRANSFERASE YKRP-RELATED"/>
    <property type="match status" value="1"/>
</dbReference>
<reference evidence="3 4" key="1">
    <citation type="journal article" date="2023" name="bioRxiv">
        <title>An intranuclear bacterial parasite of deep-sea mussels expresses apoptosis inhibitors acquired from its host.</title>
        <authorList>
            <person name="Gonzalez Porras M.A."/>
            <person name="Assie A."/>
            <person name="Tietjen M."/>
            <person name="Violette M."/>
            <person name="Kleiner M."/>
            <person name="Gruber-Vodicka H."/>
            <person name="Dubilier N."/>
            <person name="Leisch N."/>
        </authorList>
    </citation>
    <scope>NUCLEOTIDE SEQUENCE [LARGE SCALE GENOMIC DNA]</scope>
    <source>
        <strain evidence="3">IAP13</strain>
    </source>
</reference>
<dbReference type="Proteomes" id="UP001178148">
    <property type="component" value="Unassembled WGS sequence"/>
</dbReference>
<evidence type="ECO:0000313" key="3">
    <source>
        <dbReference type="EMBL" id="MDP0587882.1"/>
    </source>
</evidence>
<evidence type="ECO:0000313" key="4">
    <source>
        <dbReference type="Proteomes" id="UP001178148"/>
    </source>
</evidence>
<feature type="transmembrane region" description="Helical" evidence="1">
    <location>
        <begin position="270"/>
        <end position="288"/>
    </location>
</feature>
<proteinExistence type="predicted"/>
<dbReference type="InterPro" id="IPR052734">
    <property type="entry name" value="Nod_factor_acetyltransferase"/>
</dbReference>
<protein>
    <submittedName>
        <fullName evidence="3">Acyltransferase family protein</fullName>
    </submittedName>
</protein>
<dbReference type="InterPro" id="IPR002656">
    <property type="entry name" value="Acyl_transf_3_dom"/>
</dbReference>
<feature type="domain" description="Acyltransferase 3" evidence="2">
    <location>
        <begin position="6"/>
        <end position="323"/>
    </location>
</feature>
<sequence>MTNRVEYIDIAKGISIILVALFHSKLRSFAPDFINSMGLFRMPLFFFLSGVFFSTSTDIHAFLWKKSEVLLKPYFVTSLAIFIMAVILKEEHLAWQLKGIFYGNGDTIKWTPMWFLTHLFSVYLFTYFIFKFTNIQEKNTFYKCFFIIILMVIGAHWINYFWHLKTTLLGKEYTLLGLPFSIDIILISSAFFITGGFLKKMVINFNPSLYMSLISVLVFFIISIFTDAHMDLNKRIYINPLLTTVGAVCGIYFIICISYYLNKTIVLRNTLLTLGQASLFILIFHAFIDGKVNGYFIELGENKLEFWFAVIAFFLSISISVLIKTIVLKSKFLSLIYLPVRSKNTNIHYGNNITKA</sequence>
<feature type="transmembrane region" description="Helical" evidence="1">
    <location>
        <begin position="236"/>
        <end position="261"/>
    </location>
</feature>
<keyword evidence="1" id="KW-0812">Transmembrane</keyword>
<organism evidence="3 4">
    <name type="scientific">Candidatus Endonucleibacter bathymodioli</name>
    <dbReference type="NCBI Taxonomy" id="539814"/>
    <lineage>
        <taxon>Bacteria</taxon>
        <taxon>Pseudomonadati</taxon>
        <taxon>Pseudomonadota</taxon>
        <taxon>Gammaproteobacteria</taxon>
        <taxon>Oceanospirillales</taxon>
        <taxon>Endozoicomonadaceae</taxon>
        <taxon>Candidatus Endonucleibacter</taxon>
    </lineage>
</organism>
<comment type="caution">
    <text evidence="3">The sequence shown here is derived from an EMBL/GenBank/DDBJ whole genome shotgun (WGS) entry which is preliminary data.</text>
</comment>
<name>A0AA90NJV2_9GAMM</name>
<feature type="transmembrane region" description="Helical" evidence="1">
    <location>
        <begin position="44"/>
        <end position="63"/>
    </location>
</feature>
<gene>
    <name evidence="3" type="ORF">QS748_01175</name>
</gene>
<keyword evidence="1" id="KW-1133">Transmembrane helix</keyword>
<accession>A0AA90NJV2</accession>
<dbReference type="AlphaFoldDB" id="A0AA90NJV2"/>
<keyword evidence="3" id="KW-0808">Transferase</keyword>
<dbReference type="EMBL" id="JASXSV010000001">
    <property type="protein sequence ID" value="MDP0587882.1"/>
    <property type="molecule type" value="Genomic_DNA"/>
</dbReference>